<evidence type="ECO:0000313" key="1">
    <source>
        <dbReference type="EMBL" id="GFC64356.1"/>
    </source>
</evidence>
<feature type="non-terminal residue" evidence="1">
    <location>
        <position position="1"/>
    </location>
</feature>
<sequence length="45" mass="5228">YIRTGKIIGRGTERQGLYYADEVVTQQETVMLAQGSTDREAWLWH</sequence>
<accession>A0A699QFF8</accession>
<dbReference type="AlphaFoldDB" id="A0A699QFF8"/>
<comment type="caution">
    <text evidence="1">The sequence shown here is derived from an EMBL/GenBank/DDBJ whole genome shotgun (WGS) entry which is preliminary data.</text>
</comment>
<organism evidence="1">
    <name type="scientific">Tanacetum cinerariifolium</name>
    <name type="common">Dalmatian daisy</name>
    <name type="synonym">Chrysanthemum cinerariifolium</name>
    <dbReference type="NCBI Taxonomy" id="118510"/>
    <lineage>
        <taxon>Eukaryota</taxon>
        <taxon>Viridiplantae</taxon>
        <taxon>Streptophyta</taxon>
        <taxon>Embryophyta</taxon>
        <taxon>Tracheophyta</taxon>
        <taxon>Spermatophyta</taxon>
        <taxon>Magnoliopsida</taxon>
        <taxon>eudicotyledons</taxon>
        <taxon>Gunneridae</taxon>
        <taxon>Pentapetalae</taxon>
        <taxon>asterids</taxon>
        <taxon>campanulids</taxon>
        <taxon>Asterales</taxon>
        <taxon>Asteraceae</taxon>
        <taxon>Asteroideae</taxon>
        <taxon>Anthemideae</taxon>
        <taxon>Anthemidinae</taxon>
        <taxon>Tanacetum</taxon>
    </lineage>
</organism>
<protein>
    <submittedName>
        <fullName evidence="1">Putative ribonuclease H-like domain-containing protein</fullName>
    </submittedName>
</protein>
<proteinExistence type="predicted"/>
<dbReference type="EMBL" id="BKCJ011001924">
    <property type="protein sequence ID" value="GFC64356.1"/>
    <property type="molecule type" value="Genomic_DNA"/>
</dbReference>
<gene>
    <name evidence="1" type="ORF">Tci_836326</name>
</gene>
<reference evidence="1" key="1">
    <citation type="journal article" date="2019" name="Sci. Rep.">
        <title>Draft genome of Tanacetum cinerariifolium, the natural source of mosquito coil.</title>
        <authorList>
            <person name="Yamashiro T."/>
            <person name="Shiraishi A."/>
            <person name="Satake H."/>
            <person name="Nakayama K."/>
        </authorList>
    </citation>
    <scope>NUCLEOTIDE SEQUENCE</scope>
</reference>
<name>A0A699QFF8_TANCI</name>